<dbReference type="InterPro" id="IPR001878">
    <property type="entry name" value="Znf_CCHC"/>
</dbReference>
<name>A0A314V0P3_PRUYE</name>
<dbReference type="GO" id="GO:0008270">
    <property type="term" value="F:zinc ion binding"/>
    <property type="evidence" value="ECO:0007669"/>
    <property type="project" value="UniProtKB-KW"/>
</dbReference>
<keyword evidence="1" id="KW-0479">Metal-binding</keyword>
<evidence type="ECO:0000313" key="3">
    <source>
        <dbReference type="EMBL" id="PQM43213.1"/>
    </source>
</evidence>
<keyword evidence="1" id="KW-0863">Zinc-finger</keyword>
<dbReference type="PANTHER" id="PTHR31286:SF178">
    <property type="entry name" value="DUF4283 DOMAIN-CONTAINING PROTEIN"/>
    <property type="match status" value="1"/>
</dbReference>
<keyword evidence="1" id="KW-0862">Zinc</keyword>
<dbReference type="EMBL" id="PJQY01002708">
    <property type="protein sequence ID" value="PQM43213.1"/>
    <property type="molecule type" value="Genomic_DNA"/>
</dbReference>
<dbReference type="AlphaFoldDB" id="A0A314V0P3"/>
<organism evidence="3 4">
    <name type="scientific">Prunus yedoensis var. nudiflora</name>
    <dbReference type="NCBI Taxonomy" id="2094558"/>
    <lineage>
        <taxon>Eukaryota</taxon>
        <taxon>Viridiplantae</taxon>
        <taxon>Streptophyta</taxon>
        <taxon>Embryophyta</taxon>
        <taxon>Tracheophyta</taxon>
        <taxon>Spermatophyta</taxon>
        <taxon>Magnoliopsida</taxon>
        <taxon>eudicotyledons</taxon>
        <taxon>Gunneridae</taxon>
        <taxon>Pentapetalae</taxon>
        <taxon>rosids</taxon>
        <taxon>fabids</taxon>
        <taxon>Rosales</taxon>
        <taxon>Rosaceae</taxon>
        <taxon>Amygdaloideae</taxon>
        <taxon>Amygdaleae</taxon>
        <taxon>Prunus</taxon>
    </lineage>
</organism>
<evidence type="ECO:0000313" key="4">
    <source>
        <dbReference type="Proteomes" id="UP000250321"/>
    </source>
</evidence>
<comment type="caution">
    <text evidence="3">The sequence shown here is derived from an EMBL/GenBank/DDBJ whole genome shotgun (WGS) entry which is preliminary data.</text>
</comment>
<dbReference type="PROSITE" id="PS50158">
    <property type="entry name" value="ZF_CCHC"/>
    <property type="match status" value="1"/>
</dbReference>
<accession>A0A314V0P3</accession>
<evidence type="ECO:0000256" key="1">
    <source>
        <dbReference type="PROSITE-ProRule" id="PRU00047"/>
    </source>
</evidence>
<proteinExistence type="predicted"/>
<dbReference type="PANTHER" id="PTHR31286">
    <property type="entry name" value="GLYCINE-RICH CELL WALL STRUCTURAL PROTEIN 1.8-LIKE"/>
    <property type="match status" value="1"/>
</dbReference>
<feature type="domain" description="CCHC-type" evidence="2">
    <location>
        <begin position="99"/>
        <end position="112"/>
    </location>
</feature>
<evidence type="ECO:0000259" key="2">
    <source>
        <dbReference type="PROSITE" id="PS50158"/>
    </source>
</evidence>
<dbReference type="GO" id="GO:0003676">
    <property type="term" value="F:nucleic acid binding"/>
    <property type="evidence" value="ECO:0007669"/>
    <property type="project" value="InterPro"/>
</dbReference>
<dbReference type="Pfam" id="PF14392">
    <property type="entry name" value="zf-CCHC_4"/>
    <property type="match status" value="1"/>
</dbReference>
<reference evidence="3 4" key="1">
    <citation type="submission" date="2018-02" db="EMBL/GenBank/DDBJ databases">
        <title>Draft genome of wild Prunus yedoensis var. nudiflora.</title>
        <authorList>
            <person name="Baek S."/>
            <person name="Kim J.-H."/>
            <person name="Choi K."/>
            <person name="Kim G.-B."/>
            <person name="Cho A."/>
            <person name="Jang H."/>
            <person name="Shin C.-H."/>
            <person name="Yu H.-J."/>
            <person name="Mun J.-H."/>
        </authorList>
    </citation>
    <scope>NUCLEOTIDE SEQUENCE [LARGE SCALE GENOMIC DNA]</scope>
    <source>
        <strain evidence="4">cv. Jeju island</strain>
        <tissue evidence="3">Leaf</tissue>
    </source>
</reference>
<dbReference type="OrthoDB" id="1166339at2759"/>
<protein>
    <recommendedName>
        <fullName evidence="2">CCHC-type domain-containing protein</fullName>
    </recommendedName>
</protein>
<keyword evidence="4" id="KW-1185">Reference proteome</keyword>
<sequence length="344" mass="38768">MRRWPPTLAIEEIQVKHVAFWVQVRGIPLNLCHKENMVKIGDRIGEIIEYKNPNQTRGFLRFRVWIDTTNPLPTGFWLPRADGSETWVEFQFERLGDFCYKCRRIGHCMKDCSYEAPAEGSAKYGDWTRAMIIREIYEPKPKNIITGERRRAATVRTNQREGEEVCAGESLGGRRGESEAQDRANQICQDGSIRFGEQQMAQSAQRSLNLTLPSLSQPLLMGTDQNFSEFVRVYGVEEDLEHEENFILQKSNLASAAMRPANGVGPTPFEKITELAMAQMNFGNAFINNWTRHGPSSRGERMDFGPYGRPFQGEPIFCNSFGLPPSQHVGQSSSALSHSAGGSG</sequence>
<gene>
    <name evidence="3" type="ORF">Pyn_25579</name>
</gene>
<dbReference type="Proteomes" id="UP000250321">
    <property type="component" value="Unassembled WGS sequence"/>
</dbReference>
<dbReference type="InterPro" id="IPR025836">
    <property type="entry name" value="Zn_knuckle_CX2CX4HX4C"/>
</dbReference>
<dbReference type="InterPro" id="IPR040256">
    <property type="entry name" value="At4g02000-like"/>
</dbReference>